<feature type="domain" description="VRR-NUC" evidence="5">
    <location>
        <begin position="45"/>
        <end position="133"/>
    </location>
</feature>
<feature type="region of interest" description="Disordered" evidence="4">
    <location>
        <begin position="17"/>
        <end position="40"/>
    </location>
</feature>
<evidence type="ECO:0000256" key="2">
    <source>
        <dbReference type="ARBA" id="ARBA00022722"/>
    </source>
</evidence>
<gene>
    <name evidence="7" type="ORF">GCM10008021_03330</name>
    <name evidence="6" type="ORF">GCM10010914_06660</name>
</gene>
<dbReference type="GO" id="GO:0003676">
    <property type="term" value="F:nucleic acid binding"/>
    <property type="evidence" value="ECO:0007669"/>
    <property type="project" value="InterPro"/>
</dbReference>
<comment type="caution">
    <text evidence="6">The sequence shown here is derived from an EMBL/GenBank/DDBJ whole genome shotgun (WGS) entry which is preliminary data.</text>
</comment>
<feature type="compositionally biased region" description="Pro residues" evidence="4">
    <location>
        <begin position="20"/>
        <end position="31"/>
    </location>
</feature>
<keyword evidence="3" id="KW-0378">Hydrolase</keyword>
<dbReference type="EMBL" id="BMMA01000004">
    <property type="protein sequence ID" value="GGI75103.1"/>
    <property type="molecule type" value="Genomic_DNA"/>
</dbReference>
<protein>
    <recommendedName>
        <fullName evidence="5">VRR-NUC domain-containing protein</fullName>
    </recommendedName>
</protein>
<dbReference type="InterPro" id="IPR014883">
    <property type="entry name" value="VRR_NUC"/>
</dbReference>
<reference evidence="6" key="2">
    <citation type="journal article" date="2014" name="Int. J. Syst. Evol. Microbiol.">
        <title>Complete genome sequence of Corynebacterium casei LMG S-19264T (=DSM 44701T), isolated from a smear-ripened cheese.</title>
        <authorList>
            <consortium name="US DOE Joint Genome Institute (JGI-PGF)"/>
            <person name="Walter F."/>
            <person name="Albersmeier A."/>
            <person name="Kalinowski J."/>
            <person name="Ruckert C."/>
        </authorList>
    </citation>
    <scope>NUCLEOTIDE SEQUENCE</scope>
    <source>
        <strain evidence="6">CGMCC 1.8885</strain>
    </source>
</reference>
<reference evidence="6" key="4">
    <citation type="submission" date="2023-08" db="EMBL/GenBank/DDBJ databases">
        <authorList>
            <person name="Sun Q."/>
            <person name="Zhou Y."/>
        </authorList>
    </citation>
    <scope>NUCLEOTIDE SEQUENCE</scope>
    <source>
        <strain evidence="7">CGMCC 1.8884</strain>
        <strain evidence="6">CGMCC 1.8885</strain>
    </source>
</reference>
<proteinExistence type="predicted"/>
<dbReference type="Proteomes" id="UP000652720">
    <property type="component" value="Unassembled WGS sequence"/>
</dbReference>
<dbReference type="EMBL" id="BMLZ01000003">
    <property type="protein sequence ID" value="GGP28682.1"/>
    <property type="molecule type" value="Genomic_DNA"/>
</dbReference>
<dbReference type="Proteomes" id="UP000630135">
    <property type="component" value="Unassembled WGS sequence"/>
</dbReference>
<evidence type="ECO:0000256" key="4">
    <source>
        <dbReference type="SAM" id="MobiDB-lite"/>
    </source>
</evidence>
<reference evidence="7" key="1">
    <citation type="journal article" date="2014" name="Int. J. Syst. Evol. Microbiol.">
        <title>Complete genome of a new Firmicutes species belonging to the dominant human colonic microbiota ('Ruminococcus bicirculans') reveals two chromosomes and a selective capacity to utilize plant glucans.</title>
        <authorList>
            <consortium name="NISC Comparative Sequencing Program"/>
            <person name="Wegmann U."/>
            <person name="Louis P."/>
            <person name="Goesmann A."/>
            <person name="Henrissat B."/>
            <person name="Duncan S.H."/>
            <person name="Flint H.J."/>
        </authorList>
    </citation>
    <scope>NUCLEOTIDE SEQUENCE</scope>
    <source>
        <strain evidence="7">CGMCC 1.8884</strain>
    </source>
</reference>
<evidence type="ECO:0000259" key="5">
    <source>
        <dbReference type="SMART" id="SM00990"/>
    </source>
</evidence>
<evidence type="ECO:0000313" key="6">
    <source>
        <dbReference type="EMBL" id="GGI75103.1"/>
    </source>
</evidence>
<organism evidence="6 9">
    <name type="scientific">Deinococcus wulumuqiensis</name>
    <dbReference type="NCBI Taxonomy" id="980427"/>
    <lineage>
        <taxon>Bacteria</taxon>
        <taxon>Thermotogati</taxon>
        <taxon>Deinococcota</taxon>
        <taxon>Deinococci</taxon>
        <taxon>Deinococcales</taxon>
        <taxon>Deinococcaceae</taxon>
        <taxon>Deinococcus</taxon>
    </lineage>
</organism>
<name>A0AAV4K4T3_9DEIO</name>
<accession>A0AAV4K4T3</accession>
<evidence type="ECO:0000313" key="9">
    <source>
        <dbReference type="Proteomes" id="UP000652720"/>
    </source>
</evidence>
<reference evidence="8" key="3">
    <citation type="journal article" date="2019" name="Int. J. Syst. Evol. Microbiol.">
        <title>The Global Catalogue of Microorganisms (GCM) 10K type strain sequencing project: providing services to taxonomists for standard genome sequencing and annotation.</title>
        <authorList>
            <consortium name="The Broad Institute Genomics Platform"/>
            <consortium name="The Broad Institute Genome Sequencing Center for Infectious Disease"/>
            <person name="Wu L."/>
            <person name="Ma J."/>
        </authorList>
    </citation>
    <scope>NUCLEOTIDE SEQUENCE [LARGE SCALE GENOMIC DNA]</scope>
    <source>
        <strain evidence="8">CGMCC 1.8884</strain>
    </source>
</reference>
<evidence type="ECO:0000256" key="1">
    <source>
        <dbReference type="ARBA" id="ARBA00001946"/>
    </source>
</evidence>
<dbReference type="GO" id="GO:0004518">
    <property type="term" value="F:nuclease activity"/>
    <property type="evidence" value="ECO:0007669"/>
    <property type="project" value="UniProtKB-KW"/>
</dbReference>
<dbReference type="InterPro" id="IPR011856">
    <property type="entry name" value="tRNA_endonuc-like_dom_sf"/>
</dbReference>
<dbReference type="GO" id="GO:0016788">
    <property type="term" value="F:hydrolase activity, acting on ester bonds"/>
    <property type="evidence" value="ECO:0007669"/>
    <property type="project" value="InterPro"/>
</dbReference>
<keyword evidence="2" id="KW-0540">Nuclease</keyword>
<dbReference type="Gene3D" id="3.40.1350.10">
    <property type="match status" value="1"/>
</dbReference>
<keyword evidence="8" id="KW-1185">Reference proteome</keyword>
<dbReference type="AlphaFoldDB" id="A0AAV4K4T3"/>
<evidence type="ECO:0000313" key="7">
    <source>
        <dbReference type="EMBL" id="GGP28682.1"/>
    </source>
</evidence>
<evidence type="ECO:0000256" key="3">
    <source>
        <dbReference type="ARBA" id="ARBA00022801"/>
    </source>
</evidence>
<sequence>MTRMSESELREYRRRHPHLFPEPPAPAPAPAPSAGLPASATNGYASEADFQDAVVRALVERGWTVWQMYRGSQRGGSVWATKGIPDLFAFRAPGLLLWLELKQPGNRPSPAQLERHEELRRAGLPITVAWTLEQVLLAARALSLLVPDEVSP</sequence>
<dbReference type="SMART" id="SM00990">
    <property type="entry name" value="VRR_NUC"/>
    <property type="match status" value="1"/>
</dbReference>
<comment type="cofactor">
    <cofactor evidence="1">
        <name>Mg(2+)</name>
        <dbReference type="ChEBI" id="CHEBI:18420"/>
    </cofactor>
</comment>
<evidence type="ECO:0000313" key="8">
    <source>
        <dbReference type="Proteomes" id="UP000630135"/>
    </source>
</evidence>